<evidence type="ECO:0000256" key="1">
    <source>
        <dbReference type="SAM" id="Phobius"/>
    </source>
</evidence>
<feature type="transmembrane region" description="Helical" evidence="1">
    <location>
        <begin position="182"/>
        <end position="200"/>
    </location>
</feature>
<accession>A0A7Z0DMG9</accession>
<name>A0A7Z0DMG9_9ACTN</name>
<dbReference type="AlphaFoldDB" id="A0A7Z0DMG9"/>
<dbReference type="Proteomes" id="UP000564496">
    <property type="component" value="Unassembled WGS sequence"/>
</dbReference>
<feature type="transmembrane region" description="Helical" evidence="1">
    <location>
        <begin position="107"/>
        <end position="127"/>
    </location>
</feature>
<keyword evidence="1" id="KW-0812">Transmembrane</keyword>
<sequence length="202" mass="21251">MWSRAVRLAVAALAWFAVAVGLIWLLLALSLGSEAAGGAGYRPFPDELRYWAPVLAATCLPGGVLTLVLLDTPSVARVCAGLTGVMVVSAGFRIALVPDAADHAVPYYQWLPVTAGVLLVLLALVGWRSAGERPAVERGLESVLLAVLLFGCALMVGAWVLLLSGDWIGAYEDQESTWDDGGPEAVLVFVALVAAGRQALRR</sequence>
<gene>
    <name evidence="2" type="ORF">BJ988_002570</name>
</gene>
<dbReference type="EMBL" id="JACBZR010000001">
    <property type="protein sequence ID" value="NYI77922.1"/>
    <property type="molecule type" value="Genomic_DNA"/>
</dbReference>
<keyword evidence="1" id="KW-0472">Membrane</keyword>
<reference evidence="2 3" key="1">
    <citation type="submission" date="2020-07" db="EMBL/GenBank/DDBJ databases">
        <title>Sequencing the genomes of 1000 actinobacteria strains.</title>
        <authorList>
            <person name="Klenk H.-P."/>
        </authorList>
    </citation>
    <scope>NUCLEOTIDE SEQUENCE [LARGE SCALE GENOMIC DNA]</scope>
    <source>
        <strain evidence="2 3">DSM 26487</strain>
    </source>
</reference>
<evidence type="ECO:0008006" key="4">
    <source>
        <dbReference type="Google" id="ProtNLM"/>
    </source>
</evidence>
<organism evidence="2 3">
    <name type="scientific">Nocardioides panzhihuensis</name>
    <dbReference type="NCBI Taxonomy" id="860243"/>
    <lineage>
        <taxon>Bacteria</taxon>
        <taxon>Bacillati</taxon>
        <taxon>Actinomycetota</taxon>
        <taxon>Actinomycetes</taxon>
        <taxon>Propionibacteriales</taxon>
        <taxon>Nocardioidaceae</taxon>
        <taxon>Nocardioides</taxon>
    </lineage>
</organism>
<comment type="caution">
    <text evidence="2">The sequence shown here is derived from an EMBL/GenBank/DDBJ whole genome shotgun (WGS) entry which is preliminary data.</text>
</comment>
<protein>
    <recommendedName>
        <fullName evidence="4">DUF998 domain-containing protein</fullName>
    </recommendedName>
</protein>
<keyword evidence="1" id="KW-1133">Transmembrane helix</keyword>
<feature type="transmembrane region" description="Helical" evidence="1">
    <location>
        <begin position="139"/>
        <end position="162"/>
    </location>
</feature>
<keyword evidence="3" id="KW-1185">Reference proteome</keyword>
<feature type="transmembrane region" description="Helical" evidence="1">
    <location>
        <begin position="75"/>
        <end position="95"/>
    </location>
</feature>
<evidence type="ECO:0000313" key="2">
    <source>
        <dbReference type="EMBL" id="NYI77922.1"/>
    </source>
</evidence>
<feature type="transmembrane region" description="Helical" evidence="1">
    <location>
        <begin position="48"/>
        <end position="70"/>
    </location>
</feature>
<proteinExistence type="predicted"/>
<dbReference type="RefSeq" id="WP_179658347.1">
    <property type="nucleotide sequence ID" value="NZ_JACBZR010000001.1"/>
</dbReference>
<evidence type="ECO:0000313" key="3">
    <source>
        <dbReference type="Proteomes" id="UP000564496"/>
    </source>
</evidence>